<dbReference type="Pfam" id="PF01330">
    <property type="entry name" value="RuvA_N"/>
    <property type="match status" value="1"/>
</dbReference>
<keyword evidence="4 6" id="KW-0233">DNA recombination</keyword>
<evidence type="ECO:0000313" key="8">
    <source>
        <dbReference type="EMBL" id="GAA3717312.1"/>
    </source>
</evidence>
<dbReference type="RefSeq" id="WP_344700985.1">
    <property type="nucleotide sequence ID" value="NZ_BAABCK010000012.1"/>
</dbReference>
<organism evidence="8 9">
    <name type="scientific">Salinicoccus jeotgali</name>
    <dbReference type="NCBI Taxonomy" id="381634"/>
    <lineage>
        <taxon>Bacteria</taxon>
        <taxon>Bacillati</taxon>
        <taxon>Bacillota</taxon>
        <taxon>Bacilli</taxon>
        <taxon>Bacillales</taxon>
        <taxon>Staphylococcaceae</taxon>
        <taxon>Salinicoccus</taxon>
    </lineage>
</organism>
<comment type="similarity">
    <text evidence="6">Belongs to the RuvA family.</text>
</comment>
<comment type="caution">
    <text evidence="6">Lacks conserved residue(s) required for the propagation of feature annotation.</text>
</comment>
<dbReference type="SMART" id="SM00278">
    <property type="entry name" value="HhH1"/>
    <property type="match status" value="2"/>
</dbReference>
<comment type="subcellular location">
    <subcellularLocation>
        <location evidence="6">Cytoplasm</location>
    </subcellularLocation>
</comment>
<dbReference type="Proteomes" id="UP001500920">
    <property type="component" value="Unassembled WGS sequence"/>
</dbReference>
<feature type="region of interest" description="Domain III" evidence="6">
    <location>
        <begin position="145"/>
        <end position="195"/>
    </location>
</feature>
<dbReference type="InterPro" id="IPR010994">
    <property type="entry name" value="RuvA_2-like"/>
</dbReference>
<dbReference type="SUPFAM" id="SSF47781">
    <property type="entry name" value="RuvA domain 2-like"/>
    <property type="match status" value="1"/>
</dbReference>
<evidence type="ECO:0000313" key="9">
    <source>
        <dbReference type="Proteomes" id="UP001500920"/>
    </source>
</evidence>
<sequence>MYQYIKGTLKEVAPQNITVETGGIGYLIMVPNPFRFENRDGEDVTVHTELIVRDDSHTLYGFVTMDEKVLFQSLLQVTGIGPKSALAILAASSPEEIIEAVEAEDEKYMQKFPGVGKKTASQIILDLKGKLGHVSIVSPTPEKGGNNHHIQEAMLALEALGYSKRELKRIEKNLNQEHFDSVDQAVKRGLKYLVQ</sequence>
<reference evidence="9" key="1">
    <citation type="journal article" date="2019" name="Int. J. Syst. Evol. Microbiol.">
        <title>The Global Catalogue of Microorganisms (GCM) 10K type strain sequencing project: providing services to taxonomists for standard genome sequencing and annotation.</title>
        <authorList>
            <consortium name="The Broad Institute Genomics Platform"/>
            <consortium name="The Broad Institute Genome Sequencing Center for Infectious Disease"/>
            <person name="Wu L."/>
            <person name="Ma J."/>
        </authorList>
    </citation>
    <scope>NUCLEOTIDE SEQUENCE [LARGE SCALE GENOMIC DNA]</scope>
    <source>
        <strain evidence="9">JCM 16981</strain>
    </source>
</reference>
<protein>
    <recommendedName>
        <fullName evidence="6">Holliday junction branch migration complex subunit RuvA</fullName>
    </recommendedName>
</protein>
<evidence type="ECO:0000256" key="6">
    <source>
        <dbReference type="HAMAP-Rule" id="MF_00031"/>
    </source>
</evidence>
<evidence type="ECO:0000256" key="1">
    <source>
        <dbReference type="ARBA" id="ARBA00022490"/>
    </source>
</evidence>
<feature type="domain" description="Helix-hairpin-helix DNA-binding motif class 1" evidence="7">
    <location>
        <begin position="72"/>
        <end position="91"/>
    </location>
</feature>
<evidence type="ECO:0000256" key="3">
    <source>
        <dbReference type="ARBA" id="ARBA00023125"/>
    </source>
</evidence>
<dbReference type="Pfam" id="PF14520">
    <property type="entry name" value="HHH_5"/>
    <property type="match status" value="1"/>
</dbReference>
<gene>
    <name evidence="6 8" type="primary">ruvA</name>
    <name evidence="8" type="ORF">GCM10022378_04380</name>
</gene>
<dbReference type="InterPro" id="IPR012340">
    <property type="entry name" value="NA-bd_OB-fold"/>
</dbReference>
<comment type="caution">
    <text evidence="8">The sequence shown here is derived from an EMBL/GenBank/DDBJ whole genome shotgun (WGS) entry which is preliminary data.</text>
</comment>
<dbReference type="CDD" id="cd14332">
    <property type="entry name" value="UBA_RuvA_C"/>
    <property type="match status" value="1"/>
</dbReference>
<dbReference type="InterPro" id="IPR000085">
    <property type="entry name" value="RuvA"/>
</dbReference>
<feature type="domain" description="Helix-hairpin-helix DNA-binding motif class 1" evidence="7">
    <location>
        <begin position="107"/>
        <end position="126"/>
    </location>
</feature>
<evidence type="ECO:0000259" key="7">
    <source>
        <dbReference type="SMART" id="SM00278"/>
    </source>
</evidence>
<dbReference type="Gene3D" id="1.10.150.20">
    <property type="entry name" value="5' to 3' exonuclease, C-terminal subdomain"/>
    <property type="match status" value="1"/>
</dbReference>
<proteinExistence type="inferred from homology"/>
<dbReference type="SUPFAM" id="SSF46929">
    <property type="entry name" value="DNA helicase RuvA subunit, C-terminal domain"/>
    <property type="match status" value="1"/>
</dbReference>
<dbReference type="Gene3D" id="2.40.50.140">
    <property type="entry name" value="Nucleic acid-binding proteins"/>
    <property type="match status" value="1"/>
</dbReference>
<dbReference type="HAMAP" id="MF_00031">
    <property type="entry name" value="DNA_HJ_migration_RuvA"/>
    <property type="match status" value="1"/>
</dbReference>
<keyword evidence="3 6" id="KW-0238">DNA-binding</keyword>
<dbReference type="InterPro" id="IPR003583">
    <property type="entry name" value="Hlx-hairpin-Hlx_DNA-bd_motif"/>
</dbReference>
<comment type="domain">
    <text evidence="6">Has three domains with a flexible linker between the domains II and III and assumes an 'L' shape. Domain III is highly mobile and contacts RuvB.</text>
</comment>
<evidence type="ECO:0000256" key="5">
    <source>
        <dbReference type="ARBA" id="ARBA00023204"/>
    </source>
</evidence>
<dbReference type="SUPFAM" id="SSF50249">
    <property type="entry name" value="Nucleic acid-binding proteins"/>
    <property type="match status" value="1"/>
</dbReference>
<name>A0ABP7EHM5_9STAP</name>
<keyword evidence="5 6" id="KW-0234">DNA repair</keyword>
<keyword evidence="9" id="KW-1185">Reference proteome</keyword>
<dbReference type="EMBL" id="BAABCK010000012">
    <property type="protein sequence ID" value="GAA3717312.1"/>
    <property type="molecule type" value="Genomic_DNA"/>
</dbReference>
<dbReference type="InterPro" id="IPR013849">
    <property type="entry name" value="DNA_helicase_Holl-junc_RuvA_I"/>
</dbReference>
<keyword evidence="1 6" id="KW-0963">Cytoplasm</keyword>
<keyword evidence="2 6" id="KW-0227">DNA damage</keyword>
<comment type="subunit">
    <text evidence="6">Homotetramer. Forms an RuvA(8)-RuvB(12)-Holliday junction (HJ) complex. HJ DNA is sandwiched between 2 RuvA tetramers; dsDNA enters through RuvA and exits via RuvB. An RuvB hexamer assembles on each DNA strand where it exits the tetramer. Each RuvB hexamer is contacted by two RuvA subunits (via domain III) on 2 adjacent RuvB subunits; this complex drives branch migration. In the full resolvosome a probable DNA-RuvA(4)-RuvB(12)-RuvC(2) complex forms which resolves the HJ.</text>
</comment>
<dbReference type="Pfam" id="PF07499">
    <property type="entry name" value="RuvA_C"/>
    <property type="match status" value="1"/>
</dbReference>
<accession>A0ABP7EHM5</accession>
<evidence type="ECO:0000256" key="4">
    <source>
        <dbReference type="ARBA" id="ARBA00023172"/>
    </source>
</evidence>
<dbReference type="NCBIfam" id="TIGR00084">
    <property type="entry name" value="ruvA"/>
    <property type="match status" value="1"/>
</dbReference>
<dbReference type="InterPro" id="IPR036267">
    <property type="entry name" value="RuvA_C_sf"/>
</dbReference>
<dbReference type="InterPro" id="IPR011114">
    <property type="entry name" value="RuvA_C"/>
</dbReference>
<comment type="function">
    <text evidence="6">The RuvA-RuvB-RuvC complex processes Holliday junction (HJ) DNA during genetic recombination and DNA repair, while the RuvA-RuvB complex plays an important role in the rescue of blocked DNA replication forks via replication fork reversal (RFR). RuvA specifically binds to HJ cruciform DNA, conferring on it an open structure. The RuvB hexamer acts as an ATP-dependent pump, pulling dsDNA into and through the RuvAB complex. HJ branch migration allows RuvC to scan DNA until it finds its consensus sequence, where it cleaves and resolves the cruciform DNA.</text>
</comment>
<evidence type="ECO:0000256" key="2">
    <source>
        <dbReference type="ARBA" id="ARBA00022763"/>
    </source>
</evidence>